<feature type="domain" description="C2H2-type" evidence="15">
    <location>
        <begin position="235"/>
        <end position="262"/>
    </location>
</feature>
<feature type="domain" description="C2H2-type" evidence="15">
    <location>
        <begin position="530"/>
        <end position="557"/>
    </location>
</feature>
<evidence type="ECO:0000256" key="13">
    <source>
        <dbReference type="PROSITE-ProRule" id="PRU00042"/>
    </source>
</evidence>
<keyword evidence="9" id="KW-0238">DNA-binding</keyword>
<reference evidence="17" key="2">
    <citation type="submission" date="2025-09" db="UniProtKB">
        <authorList>
            <consortium name="Ensembl"/>
        </authorList>
    </citation>
    <scope>IDENTIFICATION</scope>
</reference>
<evidence type="ECO:0000256" key="12">
    <source>
        <dbReference type="ARBA" id="ARBA00069085"/>
    </source>
</evidence>
<keyword evidence="6 13" id="KW-0863">Zinc-finger</keyword>
<dbReference type="GO" id="GO:0006355">
    <property type="term" value="P:regulation of DNA-templated transcription"/>
    <property type="evidence" value="ECO:0007669"/>
    <property type="project" value="InterPro"/>
</dbReference>
<reference evidence="17" key="1">
    <citation type="submission" date="2025-08" db="UniProtKB">
        <authorList>
            <consortium name="Ensembl"/>
        </authorList>
    </citation>
    <scope>IDENTIFICATION</scope>
</reference>
<dbReference type="PROSITE" id="PS50157">
    <property type="entry name" value="ZINC_FINGER_C2H2_2"/>
    <property type="match status" value="11"/>
</dbReference>
<feature type="domain" description="C2H2-type" evidence="15">
    <location>
        <begin position="642"/>
        <end position="668"/>
    </location>
</feature>
<feature type="domain" description="C2H2-type" evidence="15">
    <location>
        <begin position="697"/>
        <end position="724"/>
    </location>
</feature>
<sequence length="773" mass="88402">VAGPGRLPLTFEDVAIYFSEKEWQNLETWQKELYKHVMRTNYETLVSVDGGLPKPELISWIECGREPFSSWEGEQKLGKEIHPDNDDVHFVSLWIFKQLFEGCQETVESGEIKCHFQLDPLQSQNSFRLVLGERETATFRHDQALSLVTIQTHSIGALAAVVHSFSESAQREGISGHSSLHSPGLQDVPSLQSTQHSCLVYGENSWKKNHLMKHQKAGAKNSSPSPEVAGTQTHFPCPECGRGFCQKQYLMRHLNAHTKKSPSQCPECKMCFHHEQTRVSCHFKHSPPQNLNYDKSFFPKDSINAHECQESGGRPASWREDTTVDSGQTPGPSLGCVDCLLQESRVEAPQCSCSHGGDRPCACTESNNCTSSGSKLTSLCRAHEGEKPFQCPEYNKRLCLRGRQNVHQRVHSAERSLTSRKCDPGLTKPCRLTEHTRIPSGEKLFWCAECGKNCPYQRGQLLRHQRLHQEEKAFQGALRESNFGLRSALRVHQLQHVGEKRFSCSECGRAFSHQCKLREHLRVHSGERPFQCSECHKSFRLKGVLKTHQHVHSNERPFSCAECGKGFTRQSNLTDHLRVHSGERPFQCPECDRRFRLKAQLLIHQRLHTGERPYQCPECGKSYRMRAVMKAHQQLHSGQMPFSCECGKGFAKHSKLVEHRRMHTGEKPFQCPKCDKSFRLKPQLLSHQGLHTGERPFHCPECDKNFRERSHMVRHQRIHRPERPFVCGDCGKGFIYKSKLAEHIRVHRKSCPPKPDIKQRLSQLFAMIEADWS</sequence>
<protein>
    <recommendedName>
        <fullName evidence="12">Zinc finger protein 786</fullName>
    </recommendedName>
</protein>
<dbReference type="InterPro" id="IPR001909">
    <property type="entry name" value="KRAB"/>
</dbReference>
<accession>A0A8C6S252</accession>
<dbReference type="FunFam" id="3.30.160.60:FF:002002">
    <property type="entry name" value="Zinc finger protein 786"/>
    <property type="match status" value="1"/>
</dbReference>
<dbReference type="Gene3D" id="3.30.160.60">
    <property type="entry name" value="Classic Zinc Finger"/>
    <property type="match status" value="12"/>
</dbReference>
<keyword evidence="10" id="KW-0804">Transcription</keyword>
<evidence type="ECO:0000256" key="4">
    <source>
        <dbReference type="ARBA" id="ARBA00022723"/>
    </source>
</evidence>
<evidence type="ECO:0000313" key="17">
    <source>
        <dbReference type="Ensembl" id="ENSNGAP00000025941.1"/>
    </source>
</evidence>
<dbReference type="SMART" id="SM00355">
    <property type="entry name" value="ZnF_C2H2"/>
    <property type="match status" value="12"/>
</dbReference>
<dbReference type="Gene3D" id="6.10.140.140">
    <property type="match status" value="1"/>
</dbReference>
<dbReference type="SUPFAM" id="SSF57667">
    <property type="entry name" value="beta-beta-alpha zinc fingers"/>
    <property type="match status" value="8"/>
</dbReference>
<dbReference type="PANTHER" id="PTHR47772">
    <property type="entry name" value="ZINC FINGER PROTEIN 200"/>
    <property type="match status" value="1"/>
</dbReference>
<evidence type="ECO:0000256" key="7">
    <source>
        <dbReference type="ARBA" id="ARBA00022833"/>
    </source>
</evidence>
<evidence type="ECO:0000256" key="3">
    <source>
        <dbReference type="ARBA" id="ARBA00006991"/>
    </source>
</evidence>
<dbReference type="FunFam" id="3.30.160.60:FF:001385">
    <property type="entry name" value="zinc finger protein 774"/>
    <property type="match status" value="1"/>
</dbReference>
<feature type="domain" description="C2H2-type" evidence="15">
    <location>
        <begin position="614"/>
        <end position="641"/>
    </location>
</feature>
<feature type="domain" description="C2H2-type" evidence="15">
    <location>
        <begin position="669"/>
        <end position="696"/>
    </location>
</feature>
<dbReference type="GO" id="GO:0008270">
    <property type="term" value="F:zinc ion binding"/>
    <property type="evidence" value="ECO:0007669"/>
    <property type="project" value="UniProtKB-KW"/>
</dbReference>
<keyword evidence="4" id="KW-0479">Metal-binding</keyword>
<dbReference type="FunFam" id="3.30.160.60:FF:000100">
    <property type="entry name" value="Zinc finger 45-like"/>
    <property type="match status" value="1"/>
</dbReference>
<comment type="function">
    <text evidence="1">May be involved in transcriptional regulation.</text>
</comment>
<keyword evidence="18" id="KW-1185">Reference proteome</keyword>
<evidence type="ECO:0000256" key="1">
    <source>
        <dbReference type="ARBA" id="ARBA00003767"/>
    </source>
</evidence>
<feature type="domain" description="C2H2-type" evidence="15">
    <location>
        <begin position="586"/>
        <end position="613"/>
    </location>
</feature>
<dbReference type="Pfam" id="PF00096">
    <property type="entry name" value="zf-C2H2"/>
    <property type="match status" value="8"/>
</dbReference>
<dbReference type="Ensembl" id="ENSNGAT00000031665.1">
    <property type="protein sequence ID" value="ENSNGAP00000025941.1"/>
    <property type="gene ID" value="ENSNGAG00000023735.1"/>
</dbReference>
<dbReference type="GeneTree" id="ENSGT00940000162604"/>
<feature type="domain" description="C2H2-type" evidence="15">
    <location>
        <begin position="558"/>
        <end position="585"/>
    </location>
</feature>
<dbReference type="OMA" id="TKSCRAP"/>
<evidence type="ECO:0000256" key="10">
    <source>
        <dbReference type="ARBA" id="ARBA00023163"/>
    </source>
</evidence>
<dbReference type="GO" id="GO:0005634">
    <property type="term" value="C:nucleus"/>
    <property type="evidence" value="ECO:0007669"/>
    <property type="project" value="UniProtKB-SubCell"/>
</dbReference>
<dbReference type="SMART" id="SM00349">
    <property type="entry name" value="KRAB"/>
    <property type="match status" value="1"/>
</dbReference>
<keyword evidence="8" id="KW-0805">Transcription regulation</keyword>
<feature type="domain" description="C2H2-type" evidence="15">
    <location>
        <begin position="502"/>
        <end position="529"/>
    </location>
</feature>
<feature type="domain" description="KRAB" evidence="16">
    <location>
        <begin position="9"/>
        <end position="80"/>
    </location>
</feature>
<evidence type="ECO:0000256" key="11">
    <source>
        <dbReference type="ARBA" id="ARBA00023242"/>
    </source>
</evidence>
<feature type="domain" description="C2H2-type" evidence="15">
    <location>
        <begin position="389"/>
        <end position="416"/>
    </location>
</feature>
<organism evidence="17 18">
    <name type="scientific">Nannospalax galili</name>
    <name type="common">Northern Israeli blind subterranean mole rat</name>
    <name type="synonym">Spalax galili</name>
    <dbReference type="NCBI Taxonomy" id="1026970"/>
    <lineage>
        <taxon>Eukaryota</taxon>
        <taxon>Metazoa</taxon>
        <taxon>Chordata</taxon>
        <taxon>Craniata</taxon>
        <taxon>Vertebrata</taxon>
        <taxon>Euteleostomi</taxon>
        <taxon>Mammalia</taxon>
        <taxon>Eutheria</taxon>
        <taxon>Euarchontoglires</taxon>
        <taxon>Glires</taxon>
        <taxon>Rodentia</taxon>
        <taxon>Myomorpha</taxon>
        <taxon>Muroidea</taxon>
        <taxon>Spalacidae</taxon>
        <taxon>Spalacinae</taxon>
        <taxon>Nannospalax</taxon>
    </lineage>
</organism>
<dbReference type="InterPro" id="IPR013087">
    <property type="entry name" value="Znf_C2H2_type"/>
</dbReference>
<evidence type="ECO:0000256" key="6">
    <source>
        <dbReference type="ARBA" id="ARBA00022771"/>
    </source>
</evidence>
<evidence type="ECO:0000256" key="5">
    <source>
        <dbReference type="ARBA" id="ARBA00022737"/>
    </source>
</evidence>
<evidence type="ECO:0000256" key="2">
    <source>
        <dbReference type="ARBA" id="ARBA00004123"/>
    </source>
</evidence>
<dbReference type="InterPro" id="IPR036236">
    <property type="entry name" value="Znf_C2H2_sf"/>
</dbReference>
<dbReference type="InterPro" id="IPR050636">
    <property type="entry name" value="C2H2-ZF_domain-containing"/>
</dbReference>
<evidence type="ECO:0000259" key="16">
    <source>
        <dbReference type="PROSITE" id="PS50805"/>
    </source>
</evidence>
<comment type="similarity">
    <text evidence="3">Belongs to the krueppel C2H2-type zinc-finger protein family.</text>
</comment>
<evidence type="ECO:0000256" key="9">
    <source>
        <dbReference type="ARBA" id="ARBA00023125"/>
    </source>
</evidence>
<feature type="domain" description="C2H2-type" evidence="15">
    <location>
        <begin position="725"/>
        <end position="752"/>
    </location>
</feature>
<evidence type="ECO:0000313" key="18">
    <source>
        <dbReference type="Proteomes" id="UP000694381"/>
    </source>
</evidence>
<dbReference type="FunFam" id="3.30.160.60:FF:001892">
    <property type="entry name" value="Zinc finger protein 786"/>
    <property type="match status" value="1"/>
</dbReference>
<keyword evidence="5" id="KW-0677">Repeat</keyword>
<dbReference type="SUPFAM" id="SSF109640">
    <property type="entry name" value="KRAB domain (Kruppel-associated box)"/>
    <property type="match status" value="1"/>
</dbReference>
<dbReference type="GO" id="GO:0003677">
    <property type="term" value="F:DNA binding"/>
    <property type="evidence" value="ECO:0007669"/>
    <property type="project" value="UniProtKB-KW"/>
</dbReference>
<dbReference type="FunFam" id="3.30.160.60:FF:000562">
    <property type="entry name" value="Zinc finger protein 786"/>
    <property type="match status" value="3"/>
</dbReference>
<dbReference type="PROSITE" id="PS00028">
    <property type="entry name" value="ZINC_FINGER_C2H2_1"/>
    <property type="match status" value="9"/>
</dbReference>
<evidence type="ECO:0000259" key="15">
    <source>
        <dbReference type="PROSITE" id="PS50157"/>
    </source>
</evidence>
<dbReference type="PROSITE" id="PS50805">
    <property type="entry name" value="KRAB"/>
    <property type="match status" value="1"/>
</dbReference>
<dbReference type="PANTHER" id="PTHR47772:SF7">
    <property type="entry name" value="ZINC FINGER PROTEIN 160"/>
    <property type="match status" value="1"/>
</dbReference>
<keyword evidence="11" id="KW-0539">Nucleus</keyword>
<dbReference type="FunFam" id="3.30.160.60:FF:000151">
    <property type="entry name" value="Zinc finger and SCAN domain-containing 21"/>
    <property type="match status" value="2"/>
</dbReference>
<dbReference type="InterPro" id="IPR036051">
    <property type="entry name" value="KRAB_dom_sf"/>
</dbReference>
<comment type="subcellular location">
    <subcellularLocation>
        <location evidence="2">Nucleus</location>
    </subcellularLocation>
</comment>
<dbReference type="AlphaFoldDB" id="A0A8C6S252"/>
<proteinExistence type="inferred from homology"/>
<dbReference type="Proteomes" id="UP000694381">
    <property type="component" value="Unassembled WGS sequence"/>
</dbReference>
<keyword evidence="7" id="KW-0862">Zinc</keyword>
<dbReference type="CDD" id="cd07765">
    <property type="entry name" value="KRAB_A-box"/>
    <property type="match status" value="1"/>
</dbReference>
<feature type="region of interest" description="Disordered" evidence="14">
    <location>
        <begin position="307"/>
        <end position="329"/>
    </location>
</feature>
<evidence type="ECO:0000256" key="14">
    <source>
        <dbReference type="SAM" id="MobiDB-lite"/>
    </source>
</evidence>
<evidence type="ECO:0000256" key="8">
    <source>
        <dbReference type="ARBA" id="ARBA00023015"/>
    </source>
</evidence>
<dbReference type="Pfam" id="PF01352">
    <property type="entry name" value="KRAB"/>
    <property type="match status" value="1"/>
</dbReference>
<dbReference type="FunFam" id="3.30.160.60:FF:002343">
    <property type="entry name" value="Zinc finger protein 33A"/>
    <property type="match status" value="1"/>
</dbReference>
<name>A0A8C6S252_NANGA</name>